<keyword evidence="2" id="KW-0808">Transferase</keyword>
<dbReference type="EMBL" id="MT141551">
    <property type="protein sequence ID" value="QJA66193.1"/>
    <property type="molecule type" value="Genomic_DNA"/>
</dbReference>
<reference evidence="2" key="1">
    <citation type="submission" date="2020-03" db="EMBL/GenBank/DDBJ databases">
        <title>The deep terrestrial virosphere.</title>
        <authorList>
            <person name="Holmfeldt K."/>
            <person name="Nilsson E."/>
            <person name="Simone D."/>
            <person name="Lopez-Fernandez M."/>
            <person name="Wu X."/>
            <person name="de Brujin I."/>
            <person name="Lundin D."/>
            <person name="Andersson A."/>
            <person name="Bertilsson S."/>
            <person name="Dopson M."/>
        </authorList>
    </citation>
    <scope>NUCLEOTIDE SEQUENCE</scope>
    <source>
        <strain evidence="5">MM415A00110</strain>
        <strain evidence="3">MM415B00359</strain>
        <strain evidence="2">TM448A00090</strain>
        <strain evidence="4">TM448B00679</strain>
    </source>
</reference>
<dbReference type="AlphaFoldDB" id="A0A6H1Z9E3"/>
<evidence type="ECO:0000313" key="2">
    <source>
        <dbReference type="EMBL" id="QJA44174.1"/>
    </source>
</evidence>
<dbReference type="GO" id="GO:0008757">
    <property type="term" value="F:S-adenosylmethionine-dependent methyltransferase activity"/>
    <property type="evidence" value="ECO:0007669"/>
    <property type="project" value="InterPro"/>
</dbReference>
<keyword evidence="2" id="KW-0489">Methyltransferase</keyword>
<evidence type="ECO:0000313" key="4">
    <source>
        <dbReference type="EMBL" id="QJH96303.1"/>
    </source>
</evidence>
<dbReference type="Gene3D" id="3.40.50.150">
    <property type="entry name" value="Vaccinia Virus protein VP39"/>
    <property type="match status" value="1"/>
</dbReference>
<dbReference type="EMBL" id="MT145189">
    <property type="protein sequence ID" value="QJI04750.1"/>
    <property type="molecule type" value="Genomic_DNA"/>
</dbReference>
<sequence length="199" mass="22922">MNIDYTMLNENRKRLLEWQASHYVNESHFFRLNAGCGNAQIDGYVNMDIDNGDVNGDIRVMPFKDTCMDAITCHHVLEHLPQRHIAKTIHEFSRILKDGGWLDIGVPDIELVCKAFLEASEKRKWNWYIYTIYGSQIKDGIHPSRATEDMPNAEGMFHRSGVSQRMLCDCLMANSFEVIESYHYDGFGTPSVFILARKV</sequence>
<dbReference type="SUPFAM" id="SSF53335">
    <property type="entry name" value="S-adenosyl-L-methionine-dependent methyltransferases"/>
    <property type="match status" value="1"/>
</dbReference>
<feature type="domain" description="Methyltransferase type 11" evidence="1">
    <location>
        <begin position="54"/>
        <end position="102"/>
    </location>
</feature>
<accession>A0A6H1Z9E3</accession>
<dbReference type="InterPro" id="IPR029063">
    <property type="entry name" value="SAM-dependent_MTases_sf"/>
</dbReference>
<proteinExistence type="predicted"/>
<protein>
    <submittedName>
        <fullName evidence="2">Putative methyltransferase</fullName>
    </submittedName>
</protein>
<dbReference type="EMBL" id="MT144646">
    <property type="protein sequence ID" value="QJH96303.1"/>
    <property type="molecule type" value="Genomic_DNA"/>
</dbReference>
<evidence type="ECO:0000313" key="5">
    <source>
        <dbReference type="EMBL" id="QJI04750.1"/>
    </source>
</evidence>
<evidence type="ECO:0000259" key="1">
    <source>
        <dbReference type="Pfam" id="PF08241"/>
    </source>
</evidence>
<evidence type="ECO:0000313" key="3">
    <source>
        <dbReference type="EMBL" id="QJA66193.1"/>
    </source>
</evidence>
<organism evidence="2">
    <name type="scientific">viral metagenome</name>
    <dbReference type="NCBI Taxonomy" id="1070528"/>
    <lineage>
        <taxon>unclassified sequences</taxon>
        <taxon>metagenomes</taxon>
        <taxon>organismal metagenomes</taxon>
    </lineage>
</organism>
<gene>
    <name evidence="5" type="ORF">MM415A00110_0071</name>
    <name evidence="3" type="ORF">MM415B00359_0004</name>
    <name evidence="2" type="ORF">TM448A00090_0006</name>
    <name evidence="4" type="ORF">TM448B00679_0018</name>
</gene>
<dbReference type="EMBL" id="MT143974">
    <property type="protein sequence ID" value="QJA44174.1"/>
    <property type="molecule type" value="Genomic_DNA"/>
</dbReference>
<dbReference type="InterPro" id="IPR013216">
    <property type="entry name" value="Methyltransf_11"/>
</dbReference>
<dbReference type="Pfam" id="PF08241">
    <property type="entry name" value="Methyltransf_11"/>
    <property type="match status" value="1"/>
</dbReference>
<name>A0A6H1Z9E3_9ZZZZ</name>
<dbReference type="GO" id="GO:0032259">
    <property type="term" value="P:methylation"/>
    <property type="evidence" value="ECO:0007669"/>
    <property type="project" value="UniProtKB-KW"/>
</dbReference>